<dbReference type="Proteomes" id="UP000053605">
    <property type="component" value="Unassembled WGS sequence"/>
</dbReference>
<protein>
    <submittedName>
        <fullName evidence="1">Uncharacterized protein</fullName>
    </submittedName>
</protein>
<organism evidence="1 2">
    <name type="scientific">Opisthocomus hoazin</name>
    <name type="common">Hoatzin</name>
    <name type="synonym">Phasianus hoazin</name>
    <dbReference type="NCBI Taxonomy" id="30419"/>
    <lineage>
        <taxon>Eukaryota</taxon>
        <taxon>Metazoa</taxon>
        <taxon>Chordata</taxon>
        <taxon>Craniata</taxon>
        <taxon>Vertebrata</taxon>
        <taxon>Euteleostomi</taxon>
        <taxon>Archelosauria</taxon>
        <taxon>Archosauria</taxon>
        <taxon>Dinosauria</taxon>
        <taxon>Saurischia</taxon>
        <taxon>Theropoda</taxon>
        <taxon>Coelurosauria</taxon>
        <taxon>Aves</taxon>
        <taxon>Neognathae</taxon>
        <taxon>Neoaves</taxon>
        <taxon>Opisthocomiformes</taxon>
        <taxon>Opisthocomidae</taxon>
        <taxon>Opisthocomus</taxon>
    </lineage>
</organism>
<name>A0A091VL23_OPIHO</name>
<gene>
    <name evidence="1" type="ORF">N306_01937</name>
</gene>
<reference evidence="1 2" key="1">
    <citation type="submission" date="2014-04" db="EMBL/GenBank/DDBJ databases">
        <title>Genome evolution of avian class.</title>
        <authorList>
            <person name="Zhang G."/>
            <person name="Li C."/>
        </authorList>
    </citation>
    <scope>NUCLEOTIDE SEQUENCE [LARGE SCALE GENOMIC DNA]</scope>
    <source>
        <strain evidence="1">BGI_N306</strain>
    </source>
</reference>
<proteinExistence type="predicted"/>
<feature type="non-terminal residue" evidence="1">
    <location>
        <position position="1"/>
    </location>
</feature>
<evidence type="ECO:0000313" key="2">
    <source>
        <dbReference type="Proteomes" id="UP000053605"/>
    </source>
</evidence>
<evidence type="ECO:0000313" key="1">
    <source>
        <dbReference type="EMBL" id="KFR03178.1"/>
    </source>
</evidence>
<sequence>PYSVFAGAAGTELSAVEETSSRACPLVTLAGVVVPRAAKTSFARSMSGVLKVPSSILKSSFWEGTWRGNEISRNLSEVKCAKVLTRRRLCPPPCLCPWLLGRTCH</sequence>
<keyword evidence="2" id="KW-1185">Reference proteome</keyword>
<feature type="non-terminal residue" evidence="1">
    <location>
        <position position="105"/>
    </location>
</feature>
<dbReference type="EMBL" id="KK734061">
    <property type="protein sequence ID" value="KFR03178.1"/>
    <property type="molecule type" value="Genomic_DNA"/>
</dbReference>
<dbReference type="AlphaFoldDB" id="A0A091VL23"/>
<accession>A0A091VL23</accession>